<dbReference type="RefSeq" id="XP_040971301.1">
    <property type="nucleotide sequence ID" value="XM_041115367.1"/>
</dbReference>
<dbReference type="SUPFAM" id="SSF56672">
    <property type="entry name" value="DNA/RNA polymerases"/>
    <property type="match status" value="1"/>
</dbReference>
<dbReference type="InterPro" id="IPR041373">
    <property type="entry name" value="RT_RNaseH"/>
</dbReference>
<evidence type="ECO:0008006" key="11">
    <source>
        <dbReference type="Google" id="ProtNLM"/>
    </source>
</evidence>
<keyword evidence="5" id="KW-0378">Hydrolase</keyword>
<evidence type="ECO:0000256" key="5">
    <source>
        <dbReference type="ARBA" id="ARBA00022801"/>
    </source>
</evidence>
<dbReference type="PANTHER" id="PTHR46148:SF44">
    <property type="entry name" value="GAG-POL POLYPROTEIN"/>
    <property type="match status" value="1"/>
</dbReference>
<evidence type="ECO:0000259" key="7">
    <source>
        <dbReference type="Pfam" id="PF17917"/>
    </source>
</evidence>
<feature type="domain" description="Tf2-1-like SH3-like" evidence="8">
    <location>
        <begin position="394"/>
        <end position="459"/>
    </location>
</feature>
<keyword evidence="6" id="KW-0695">RNA-directed DNA polymerase</keyword>
<evidence type="ECO:0000259" key="8">
    <source>
        <dbReference type="Pfam" id="PF24626"/>
    </source>
</evidence>
<evidence type="ECO:0000313" key="10">
    <source>
        <dbReference type="RefSeq" id="XP_040971301.1"/>
    </source>
</evidence>
<evidence type="ECO:0000256" key="3">
    <source>
        <dbReference type="ARBA" id="ARBA00022722"/>
    </source>
</evidence>
<keyword evidence="3" id="KW-0540">Nuclease</keyword>
<dbReference type="Gene3D" id="3.10.10.10">
    <property type="entry name" value="HIV Type 1 Reverse Transcriptase, subunit A, domain 1"/>
    <property type="match status" value="1"/>
</dbReference>
<reference evidence="9" key="1">
    <citation type="journal article" date="2020" name="Nat. Genet.">
        <title>Genomic diversifications of five Gossypium allopolyploid species and their impact on cotton improvement.</title>
        <authorList>
            <person name="Chen Z.J."/>
            <person name="Sreedasyam A."/>
            <person name="Ando A."/>
            <person name="Song Q."/>
            <person name="De Santiago L.M."/>
            <person name="Hulse-Kemp A.M."/>
            <person name="Ding M."/>
            <person name="Ye W."/>
            <person name="Kirkbride R.C."/>
            <person name="Jenkins J."/>
            <person name="Plott C."/>
            <person name="Lovell J."/>
            <person name="Lin Y.M."/>
            <person name="Vaughn R."/>
            <person name="Liu B."/>
            <person name="Simpson S."/>
            <person name="Scheffler B.E."/>
            <person name="Wen L."/>
            <person name="Saski C.A."/>
            <person name="Grover C.E."/>
            <person name="Hu G."/>
            <person name="Conover J.L."/>
            <person name="Carlson J.W."/>
            <person name="Shu S."/>
            <person name="Boston L.B."/>
            <person name="Williams M."/>
            <person name="Peterson D.G."/>
            <person name="McGee K."/>
            <person name="Jones D.C."/>
            <person name="Wendel J.F."/>
            <person name="Stelly D.M."/>
            <person name="Grimwood J."/>
            <person name="Schmutz J."/>
        </authorList>
    </citation>
    <scope>NUCLEOTIDE SEQUENCE [LARGE SCALE GENOMIC DNA]</scope>
    <source>
        <strain evidence="9">cv. TM-1</strain>
    </source>
</reference>
<protein>
    <recommendedName>
        <fullName evidence="11">DNA/RNA polymerases superfamily protein</fullName>
    </recommendedName>
</protein>
<gene>
    <name evidence="10" type="primary">LOC107963281</name>
</gene>
<proteinExistence type="predicted"/>
<dbReference type="Pfam" id="PF24626">
    <property type="entry name" value="SH3_Tf2-1"/>
    <property type="match status" value="1"/>
</dbReference>
<evidence type="ECO:0000256" key="1">
    <source>
        <dbReference type="ARBA" id="ARBA00022679"/>
    </source>
</evidence>
<evidence type="ECO:0000313" key="9">
    <source>
        <dbReference type="Proteomes" id="UP000818029"/>
    </source>
</evidence>
<dbReference type="InterPro" id="IPR021109">
    <property type="entry name" value="Peptidase_aspartic_dom_sf"/>
</dbReference>
<dbReference type="GeneID" id="107963281"/>
<evidence type="ECO:0000256" key="2">
    <source>
        <dbReference type="ARBA" id="ARBA00022695"/>
    </source>
</evidence>
<sequence length="524" mass="59913">MEMLQTLSQTLGIPYKSASSEISVVSPLGQSIKVSKLFRDVPLEVQGMIFLADLMELPFGKFDLILGIDWLLKRRVSLDCAGKRIVLRTEEDNEIVVIGERQNYLSNVISALVAEKLVWKGCEVFLAYISISDPVDLFVKDIRVVIDFPDVFPEELPGLPPNRKVEFGIELIPGIAPVSIAPYRMTPKELTELKAQIQELLDHGFIRPSVPSWGAPILDFVVYSDASHVGLGCILMQDGKVVAYASRQLKTHETNYPMHDLELAAVVFTLKIWTHYLYGEIIKYHPRKANVVADALGRRAVTNLRAMFAQLSLYDNESILAELQVKAEHQLPSGLLQPVKIPMWKWELVTMDFVKLVSETKDKVRLIRERLKVASDRQNSYTDLKTKDIEYSVGDMVFLRVSPWKKVLRSDRKGKLSPRFIGPYQILKRVGPVAYQLELPPELYRIHDVFHVSMLRHYHSDSTHVVTVEEIEIRPDLTFEEEPVQILDHDVNVLRRKSIPLVKVLWQNHSIEEVTCELEDSMRQ</sequence>
<dbReference type="Gene3D" id="2.40.70.10">
    <property type="entry name" value="Acid Proteases"/>
    <property type="match status" value="1"/>
</dbReference>
<dbReference type="CDD" id="cd00303">
    <property type="entry name" value="retropepsin_like"/>
    <property type="match status" value="1"/>
</dbReference>
<dbReference type="InterPro" id="IPR043502">
    <property type="entry name" value="DNA/RNA_pol_sf"/>
</dbReference>
<organism evidence="9 10">
    <name type="scientific">Gossypium hirsutum</name>
    <name type="common">Upland cotton</name>
    <name type="synonym">Gossypium mexicanum</name>
    <dbReference type="NCBI Taxonomy" id="3635"/>
    <lineage>
        <taxon>Eukaryota</taxon>
        <taxon>Viridiplantae</taxon>
        <taxon>Streptophyta</taxon>
        <taxon>Embryophyta</taxon>
        <taxon>Tracheophyta</taxon>
        <taxon>Spermatophyta</taxon>
        <taxon>Magnoliopsida</taxon>
        <taxon>eudicotyledons</taxon>
        <taxon>Gunneridae</taxon>
        <taxon>Pentapetalae</taxon>
        <taxon>rosids</taxon>
        <taxon>malvids</taxon>
        <taxon>Malvales</taxon>
        <taxon>Malvaceae</taxon>
        <taxon>Malvoideae</taxon>
        <taxon>Gossypium</taxon>
    </lineage>
</organism>
<keyword evidence="4" id="KW-0255">Endonuclease</keyword>
<keyword evidence="1" id="KW-0808">Transferase</keyword>
<dbReference type="Pfam" id="PF08284">
    <property type="entry name" value="RVP_2"/>
    <property type="match status" value="1"/>
</dbReference>
<evidence type="ECO:0000256" key="4">
    <source>
        <dbReference type="ARBA" id="ARBA00022759"/>
    </source>
</evidence>
<evidence type="ECO:0000256" key="6">
    <source>
        <dbReference type="ARBA" id="ARBA00022918"/>
    </source>
</evidence>
<dbReference type="Pfam" id="PF17917">
    <property type="entry name" value="RT_RNaseH"/>
    <property type="match status" value="1"/>
</dbReference>
<dbReference type="PANTHER" id="PTHR46148">
    <property type="entry name" value="CHROMO DOMAIN-CONTAINING PROTEIN"/>
    <property type="match status" value="1"/>
</dbReference>
<accession>A0ABM3BW74</accession>
<keyword evidence="9" id="KW-1185">Reference proteome</keyword>
<dbReference type="Proteomes" id="UP000818029">
    <property type="component" value="Chromosome A06"/>
</dbReference>
<feature type="domain" description="Reverse transcriptase RNase H-like" evidence="7">
    <location>
        <begin position="219"/>
        <end position="282"/>
    </location>
</feature>
<keyword evidence="2" id="KW-0548">Nucleotidyltransferase</keyword>
<dbReference type="InterPro" id="IPR056924">
    <property type="entry name" value="SH3_Tf2-1"/>
</dbReference>
<reference evidence="10" key="2">
    <citation type="submission" date="2025-08" db="UniProtKB">
        <authorList>
            <consortium name="RefSeq"/>
        </authorList>
    </citation>
    <scope>IDENTIFICATION</scope>
</reference>
<name>A0ABM3BW74_GOSHI</name>